<name>A0A6M1TT97_9RHOB</name>
<reference evidence="2 3" key="1">
    <citation type="submission" date="2020-02" db="EMBL/GenBank/DDBJ databases">
        <title>Rhodobacter translucens sp. nov., a novel bacterium isolated from activated sludge.</title>
        <authorList>
            <person name="Liu J."/>
        </authorList>
    </citation>
    <scope>NUCLEOTIDE SEQUENCE [LARGE SCALE GENOMIC DNA]</scope>
    <source>
        <strain evidence="2 3">HX-7-19</strain>
    </source>
</reference>
<feature type="transmembrane region" description="Helical" evidence="1">
    <location>
        <begin position="34"/>
        <end position="54"/>
    </location>
</feature>
<protein>
    <submittedName>
        <fullName evidence="2">Uncharacterized protein</fullName>
    </submittedName>
</protein>
<sequence>MHERHLIRTAESIADELDAKLAAMQPRGRLLLEPWQFVAVGFVFGACFVALIALGRMVG</sequence>
<proteinExistence type="predicted"/>
<comment type="caution">
    <text evidence="2">The sequence shown here is derived from an EMBL/GenBank/DDBJ whole genome shotgun (WGS) entry which is preliminary data.</text>
</comment>
<keyword evidence="1" id="KW-0472">Membrane</keyword>
<evidence type="ECO:0000313" key="2">
    <source>
        <dbReference type="EMBL" id="NGQ91488.1"/>
    </source>
</evidence>
<keyword evidence="1" id="KW-1133">Transmembrane helix</keyword>
<organism evidence="2 3">
    <name type="scientific">Paragemmobacter kunshanensis</name>
    <dbReference type="NCBI Taxonomy" id="2583234"/>
    <lineage>
        <taxon>Bacteria</taxon>
        <taxon>Pseudomonadati</taxon>
        <taxon>Pseudomonadota</taxon>
        <taxon>Alphaproteobacteria</taxon>
        <taxon>Rhodobacterales</taxon>
        <taxon>Paracoccaceae</taxon>
        <taxon>Paragemmobacter</taxon>
    </lineage>
</organism>
<accession>A0A6M1TT97</accession>
<keyword evidence="3" id="KW-1185">Reference proteome</keyword>
<gene>
    <name evidence="2" type="ORF">G5V65_11325</name>
</gene>
<dbReference type="Proteomes" id="UP000474758">
    <property type="component" value="Unassembled WGS sequence"/>
</dbReference>
<dbReference type="RefSeq" id="WP_165050091.1">
    <property type="nucleotide sequence ID" value="NZ_JAALFE010000010.1"/>
</dbReference>
<evidence type="ECO:0000313" key="3">
    <source>
        <dbReference type="Proteomes" id="UP000474758"/>
    </source>
</evidence>
<keyword evidence="1" id="KW-0812">Transmembrane</keyword>
<dbReference type="AlphaFoldDB" id="A0A6M1TT97"/>
<evidence type="ECO:0000256" key="1">
    <source>
        <dbReference type="SAM" id="Phobius"/>
    </source>
</evidence>
<dbReference type="EMBL" id="JAALFE010000010">
    <property type="protein sequence ID" value="NGQ91488.1"/>
    <property type="molecule type" value="Genomic_DNA"/>
</dbReference>